<dbReference type="FunFam" id="3.20.20.80:FF:000001">
    <property type="entry name" value="1,4-alpha-glucan branching enzyme"/>
    <property type="match status" value="1"/>
</dbReference>
<proteinExistence type="inferred from homology"/>
<evidence type="ECO:0000256" key="2">
    <source>
        <dbReference type="ARBA" id="ARBA00002953"/>
    </source>
</evidence>
<dbReference type="SUPFAM" id="SSF81296">
    <property type="entry name" value="E set domains"/>
    <property type="match status" value="1"/>
</dbReference>
<dbReference type="GO" id="GO:0005737">
    <property type="term" value="C:cytoplasm"/>
    <property type="evidence" value="ECO:0007669"/>
    <property type="project" value="TreeGrafter"/>
</dbReference>
<dbReference type="PIRSF" id="PIRSF000463">
    <property type="entry name" value="GlgB"/>
    <property type="match status" value="1"/>
</dbReference>
<comment type="similarity">
    <text evidence="3">Belongs to the glycosyl hydrolase 13 family. GlgB subfamily.</text>
</comment>
<dbReference type="InterPro" id="IPR014756">
    <property type="entry name" value="Ig_E-set"/>
</dbReference>
<dbReference type="InterPro" id="IPR013780">
    <property type="entry name" value="Glyco_hydro_b"/>
</dbReference>
<dbReference type="Pfam" id="PF02806">
    <property type="entry name" value="Alpha-amylase_C"/>
    <property type="match status" value="1"/>
</dbReference>
<dbReference type="InterPro" id="IPR004193">
    <property type="entry name" value="Glyco_hydro_13_N"/>
</dbReference>
<dbReference type="Gene3D" id="2.60.40.1180">
    <property type="entry name" value="Golgi alpha-mannosidase II"/>
    <property type="match status" value="1"/>
</dbReference>
<dbReference type="CDD" id="cd02854">
    <property type="entry name" value="E_set_GBE_euk_N"/>
    <property type="match status" value="1"/>
</dbReference>
<evidence type="ECO:0000256" key="8">
    <source>
        <dbReference type="PIRSR" id="PIRSR000463-1"/>
    </source>
</evidence>
<dbReference type="AlphaFoldDB" id="A0A1H8AJR1"/>
<feature type="domain" description="Glycosyl hydrolase family 13 catalytic" evidence="9">
    <location>
        <begin position="192"/>
        <end position="548"/>
    </location>
</feature>
<evidence type="ECO:0000259" key="9">
    <source>
        <dbReference type="SMART" id="SM00642"/>
    </source>
</evidence>
<evidence type="ECO:0000256" key="1">
    <source>
        <dbReference type="ARBA" id="ARBA00000826"/>
    </source>
</evidence>
<dbReference type="Pfam" id="PF02922">
    <property type="entry name" value="CBM_48"/>
    <property type="match status" value="1"/>
</dbReference>
<dbReference type="GO" id="GO:0003844">
    <property type="term" value="F:1,4-alpha-glucan branching enzyme activity"/>
    <property type="evidence" value="ECO:0007669"/>
    <property type="project" value="UniProtKB-EC"/>
</dbReference>
<comment type="catalytic activity">
    <reaction evidence="1">
        <text>Transfers a segment of a (1-&gt;4)-alpha-D-glucan chain to a primary hydroxy group in a similar glucan chain.</text>
        <dbReference type="EC" id="2.4.1.18"/>
    </reaction>
</comment>
<dbReference type="PANTHER" id="PTHR43651">
    <property type="entry name" value="1,4-ALPHA-GLUCAN-BRANCHING ENZYME"/>
    <property type="match status" value="1"/>
</dbReference>
<dbReference type="InterPro" id="IPR037439">
    <property type="entry name" value="Branching_enzy"/>
</dbReference>
<comment type="function">
    <text evidence="2">Catalyzes the formation of the alpha-1,6-glucosidic linkages in glycogen by scission of a 1,4-alpha-linked oligosaccharide from growing alpha-1,4-glucan chains and the subsequent attachment of the oligosaccharide to the alpha-1,6 position.</text>
</comment>
<dbReference type="EC" id="2.4.1.18" evidence="4"/>
<keyword evidence="11" id="KW-1185">Reference proteome</keyword>
<dbReference type="EMBL" id="FOBS01000036">
    <property type="protein sequence ID" value="SEM70039.1"/>
    <property type="molecule type" value="Genomic_DNA"/>
</dbReference>
<evidence type="ECO:0000313" key="11">
    <source>
        <dbReference type="Proteomes" id="UP000198744"/>
    </source>
</evidence>
<dbReference type="GO" id="GO:0004553">
    <property type="term" value="F:hydrolase activity, hydrolyzing O-glycosyl compounds"/>
    <property type="evidence" value="ECO:0007669"/>
    <property type="project" value="InterPro"/>
</dbReference>
<dbReference type="InterPro" id="IPR006048">
    <property type="entry name" value="A-amylase/branching_C"/>
</dbReference>
<feature type="active site" description="Proton donor" evidence="8">
    <location>
        <position position="393"/>
    </location>
</feature>
<dbReference type="CDD" id="cd11321">
    <property type="entry name" value="AmyAc_bac_euk_BE"/>
    <property type="match status" value="1"/>
</dbReference>
<evidence type="ECO:0000256" key="4">
    <source>
        <dbReference type="ARBA" id="ARBA00012541"/>
    </source>
</evidence>
<dbReference type="PANTHER" id="PTHR43651:SF3">
    <property type="entry name" value="1,4-ALPHA-GLUCAN-BRANCHING ENZYME"/>
    <property type="match status" value="1"/>
</dbReference>
<evidence type="ECO:0000256" key="6">
    <source>
        <dbReference type="ARBA" id="ARBA00022679"/>
    </source>
</evidence>
<keyword evidence="6" id="KW-0808">Transferase</keyword>
<name>A0A1H8AJR1_9BACT</name>
<dbReference type="Pfam" id="PF00128">
    <property type="entry name" value="Alpha-amylase"/>
    <property type="match status" value="1"/>
</dbReference>
<evidence type="ECO:0000313" key="10">
    <source>
        <dbReference type="EMBL" id="SEM70039.1"/>
    </source>
</evidence>
<evidence type="ECO:0000256" key="7">
    <source>
        <dbReference type="ARBA" id="ARBA00023277"/>
    </source>
</evidence>
<dbReference type="SUPFAM" id="SSF51445">
    <property type="entry name" value="(Trans)glycosidases"/>
    <property type="match status" value="1"/>
</dbReference>
<dbReference type="InterPro" id="IPR013783">
    <property type="entry name" value="Ig-like_fold"/>
</dbReference>
<dbReference type="Gene3D" id="3.20.20.80">
    <property type="entry name" value="Glycosidases"/>
    <property type="match status" value="1"/>
</dbReference>
<keyword evidence="7" id="KW-0119">Carbohydrate metabolism</keyword>
<evidence type="ECO:0000256" key="5">
    <source>
        <dbReference type="ARBA" id="ARBA00022676"/>
    </source>
</evidence>
<dbReference type="RefSeq" id="WP_237671779.1">
    <property type="nucleotide sequence ID" value="NZ_FOBS01000036.1"/>
</dbReference>
<dbReference type="GO" id="GO:0005978">
    <property type="term" value="P:glycogen biosynthetic process"/>
    <property type="evidence" value="ECO:0007669"/>
    <property type="project" value="InterPro"/>
</dbReference>
<dbReference type="SUPFAM" id="SSF51011">
    <property type="entry name" value="Glycosyl hydrolase domain"/>
    <property type="match status" value="1"/>
</dbReference>
<keyword evidence="5" id="KW-0328">Glycosyltransferase</keyword>
<dbReference type="Gene3D" id="2.60.40.10">
    <property type="entry name" value="Immunoglobulins"/>
    <property type="match status" value="1"/>
</dbReference>
<sequence>MKATWYQIRLGRDYPIPLMKDHYLTPYLPVIQRRLEKVRNAEQRLTEGRMSLADFASGHEYFGLHREGGDWVFREWAPNATAISLIGDFNEWREREEFSLRRIGSNGNWEVRLPGQRLHSGQLYKLLIHWPGGSGERIPAYTRRAVQDPHTKLFCAQVWEPEHPYIWQFPSFRRPPEAPRIYEAHIGMAQSEEKVGTYEEFQKKILPRVVDAGYNTLQLMAIQEHPYYGSLGYHVSSFFAASSRFGTPEELKALVDAAHEAKLAVIMDLIHSHAVRNEQEGISRFDGTLYQYFHEGPRGDHSAWDSRCFDYGKPEVLHFLLSNCRFWLDEYHFDGFRFDGVTSMLYLDHGLGKAFTGYADYFGANVEEDALVYLALSNEVIHTVRPDAITIAEDVSGMPGLATPGKEGGFGFDYRLAMGVPDYWIKLLKEIPDEFWPMGHLYHELTNRRADEKTIGYAESHDQAIVGDKTIIFRLIDADMYTHMNVFDPNLQVDRGIALHKLIRLVTLATAGNGYLNFMGNEFGHPEWIDFPREGNNWSYHYARRQWHLRDDANLRYRFLAEFDKAMMRLAADYRLLDSPGPHKILENQANLLLGFERAGLVFIFCFHPDQSFTSYPVDLPPGEYRLILNSDALEFGGHGRIQPGQVYFTTPETLPQGQMRHYASLYLPTRSTLVLKKMA</sequence>
<dbReference type="InterPro" id="IPR006047">
    <property type="entry name" value="GH13_cat_dom"/>
</dbReference>
<dbReference type="GO" id="GO:0043169">
    <property type="term" value="F:cation binding"/>
    <property type="evidence" value="ECO:0007669"/>
    <property type="project" value="InterPro"/>
</dbReference>
<organism evidence="10 11">
    <name type="scientific">Syntrophus gentianae</name>
    <dbReference type="NCBI Taxonomy" id="43775"/>
    <lineage>
        <taxon>Bacteria</taxon>
        <taxon>Pseudomonadati</taxon>
        <taxon>Thermodesulfobacteriota</taxon>
        <taxon>Syntrophia</taxon>
        <taxon>Syntrophales</taxon>
        <taxon>Syntrophaceae</taxon>
        <taxon>Syntrophus</taxon>
    </lineage>
</organism>
<gene>
    <name evidence="10" type="ORF">SAMN04489760_1363</name>
</gene>
<dbReference type="InterPro" id="IPR017853">
    <property type="entry name" value="GH"/>
</dbReference>
<accession>A0A1H8AJR1</accession>
<evidence type="ECO:0000256" key="3">
    <source>
        <dbReference type="ARBA" id="ARBA00009000"/>
    </source>
</evidence>
<dbReference type="SMART" id="SM00642">
    <property type="entry name" value="Aamy"/>
    <property type="match status" value="1"/>
</dbReference>
<reference evidence="10 11" key="1">
    <citation type="submission" date="2016-10" db="EMBL/GenBank/DDBJ databases">
        <authorList>
            <person name="de Groot N.N."/>
        </authorList>
    </citation>
    <scope>NUCLEOTIDE SEQUENCE [LARGE SCALE GENOMIC DNA]</scope>
    <source>
        <strain evidence="10 11">DSM 8423</strain>
    </source>
</reference>
<dbReference type="Proteomes" id="UP000198744">
    <property type="component" value="Unassembled WGS sequence"/>
</dbReference>
<dbReference type="STRING" id="43775.SAMN04489760_1363"/>
<protein>
    <recommendedName>
        <fullName evidence="4">1,4-alpha-glucan branching enzyme</fullName>
        <ecNumber evidence="4">2.4.1.18</ecNumber>
    </recommendedName>
</protein>
<dbReference type="FunFam" id="2.60.40.1180:FF:000050">
    <property type="entry name" value="1,4-alpha-glucan branching enzyme"/>
    <property type="match status" value="1"/>
</dbReference>
<feature type="active site" description="Nucleophile" evidence="8">
    <location>
        <position position="339"/>
    </location>
</feature>